<feature type="modified residue" description="4-aspartylphosphate" evidence="4">
    <location>
        <position position="48"/>
    </location>
</feature>
<evidence type="ECO:0000256" key="2">
    <source>
        <dbReference type="ARBA" id="ARBA00023012"/>
    </source>
</evidence>
<sequence length="221" mass="24607">MRVLLVEDDLRVASALAKALRRRGHEVVSALTAAEAIRADAVDLVLLDLNLPDRDGLEVCRRLRQVDEDVAIIAVSARAEEYDRVAGLRAGADDYVVKPFSMVELQARIEAVMRRTARSTRGTRSTGELRAGRLRIDVQARQVWVGDREVNLARKEFDLLVALARQAGTVVPRDRLQLDVWQTTWGTRHNLDVHVAALRGKLDDAGLVETVRGVGYRLRTG</sequence>
<feature type="domain" description="OmpR/PhoB-type" evidence="7">
    <location>
        <begin position="126"/>
        <end position="220"/>
    </location>
</feature>
<keyword evidence="1 4" id="KW-0597">Phosphoprotein</keyword>
<dbReference type="Gene3D" id="1.10.10.10">
    <property type="entry name" value="Winged helix-like DNA-binding domain superfamily/Winged helix DNA-binding domain"/>
    <property type="match status" value="1"/>
</dbReference>
<gene>
    <name evidence="8" type="ORF">RM555_02485</name>
</gene>
<proteinExistence type="predicted"/>
<dbReference type="PROSITE" id="PS50110">
    <property type="entry name" value="RESPONSE_REGULATORY"/>
    <property type="match status" value="1"/>
</dbReference>
<evidence type="ECO:0000259" key="7">
    <source>
        <dbReference type="PROSITE" id="PS51755"/>
    </source>
</evidence>
<dbReference type="SMART" id="SM00862">
    <property type="entry name" value="Trans_reg_C"/>
    <property type="match status" value="1"/>
</dbReference>
<dbReference type="InterPro" id="IPR001789">
    <property type="entry name" value="Sig_transdc_resp-reg_receiver"/>
</dbReference>
<dbReference type="InterPro" id="IPR011006">
    <property type="entry name" value="CheY-like_superfamily"/>
</dbReference>
<dbReference type="InterPro" id="IPR039420">
    <property type="entry name" value="WalR-like"/>
</dbReference>
<protein>
    <submittedName>
        <fullName evidence="8">Response regulator transcription factor</fullName>
    </submittedName>
</protein>
<dbReference type="InterPro" id="IPR001867">
    <property type="entry name" value="OmpR/PhoB-type_DNA-bd"/>
</dbReference>
<dbReference type="RefSeq" id="WP_311410228.1">
    <property type="nucleotide sequence ID" value="NZ_JAVRFL010000002.1"/>
</dbReference>
<comment type="caution">
    <text evidence="8">The sequence shown here is derived from an EMBL/GenBank/DDBJ whole genome shotgun (WGS) entry which is preliminary data.</text>
</comment>
<keyword evidence="2" id="KW-0902">Two-component regulatory system</keyword>
<name>A0ABU2WQK8_9ACTN</name>
<evidence type="ECO:0000256" key="5">
    <source>
        <dbReference type="PROSITE-ProRule" id="PRU01091"/>
    </source>
</evidence>
<keyword evidence="3 5" id="KW-0238">DNA-binding</keyword>
<evidence type="ECO:0000313" key="9">
    <source>
        <dbReference type="Proteomes" id="UP001180973"/>
    </source>
</evidence>
<evidence type="ECO:0000256" key="3">
    <source>
        <dbReference type="ARBA" id="ARBA00023125"/>
    </source>
</evidence>
<dbReference type="PROSITE" id="PS51755">
    <property type="entry name" value="OMPR_PHOB"/>
    <property type="match status" value="1"/>
</dbReference>
<dbReference type="InterPro" id="IPR036388">
    <property type="entry name" value="WH-like_DNA-bd_sf"/>
</dbReference>
<dbReference type="Gene3D" id="6.10.250.690">
    <property type="match status" value="1"/>
</dbReference>
<evidence type="ECO:0000259" key="6">
    <source>
        <dbReference type="PROSITE" id="PS50110"/>
    </source>
</evidence>
<reference evidence="8" key="1">
    <citation type="submission" date="2023-09" db="EMBL/GenBank/DDBJ databases">
        <title>30 novel species of actinomycetes from the DSMZ collection.</title>
        <authorList>
            <person name="Nouioui I."/>
        </authorList>
    </citation>
    <scope>NUCLEOTIDE SEQUENCE</scope>
    <source>
        <strain evidence="8">DSM 115977</strain>
    </source>
</reference>
<dbReference type="Pfam" id="PF00072">
    <property type="entry name" value="Response_reg"/>
    <property type="match status" value="1"/>
</dbReference>
<evidence type="ECO:0000256" key="4">
    <source>
        <dbReference type="PROSITE-ProRule" id="PRU00169"/>
    </source>
</evidence>
<feature type="domain" description="Response regulatory" evidence="6">
    <location>
        <begin position="2"/>
        <end position="113"/>
    </location>
</feature>
<dbReference type="CDD" id="cd00383">
    <property type="entry name" value="trans_reg_C"/>
    <property type="match status" value="1"/>
</dbReference>
<dbReference type="PANTHER" id="PTHR48111:SF40">
    <property type="entry name" value="PHOSPHATE REGULON TRANSCRIPTIONAL REGULATORY PROTEIN PHOB"/>
    <property type="match status" value="1"/>
</dbReference>
<feature type="DNA-binding region" description="OmpR/PhoB-type" evidence="5">
    <location>
        <begin position="126"/>
        <end position="220"/>
    </location>
</feature>
<evidence type="ECO:0000313" key="8">
    <source>
        <dbReference type="EMBL" id="MDT0527855.1"/>
    </source>
</evidence>
<dbReference type="Proteomes" id="UP001180973">
    <property type="component" value="Unassembled WGS sequence"/>
</dbReference>
<keyword evidence="9" id="KW-1185">Reference proteome</keyword>
<organism evidence="8 9">
    <name type="scientific">Micromonospora reichwaldensis</name>
    <dbReference type="NCBI Taxonomy" id="3075516"/>
    <lineage>
        <taxon>Bacteria</taxon>
        <taxon>Bacillati</taxon>
        <taxon>Actinomycetota</taxon>
        <taxon>Actinomycetes</taxon>
        <taxon>Micromonosporales</taxon>
        <taxon>Micromonosporaceae</taxon>
        <taxon>Micromonospora</taxon>
    </lineage>
</organism>
<dbReference type="EMBL" id="JAVRFL010000002">
    <property type="protein sequence ID" value="MDT0527855.1"/>
    <property type="molecule type" value="Genomic_DNA"/>
</dbReference>
<dbReference type="Pfam" id="PF00486">
    <property type="entry name" value="Trans_reg_C"/>
    <property type="match status" value="1"/>
</dbReference>
<evidence type="ECO:0000256" key="1">
    <source>
        <dbReference type="ARBA" id="ARBA00022553"/>
    </source>
</evidence>
<accession>A0ABU2WQK8</accession>
<dbReference type="PANTHER" id="PTHR48111">
    <property type="entry name" value="REGULATOR OF RPOS"/>
    <property type="match status" value="1"/>
</dbReference>
<dbReference type="SMART" id="SM00448">
    <property type="entry name" value="REC"/>
    <property type="match status" value="1"/>
</dbReference>
<dbReference type="Gene3D" id="3.40.50.2300">
    <property type="match status" value="1"/>
</dbReference>
<dbReference type="SUPFAM" id="SSF52172">
    <property type="entry name" value="CheY-like"/>
    <property type="match status" value="1"/>
</dbReference>